<evidence type="ECO:0000256" key="2">
    <source>
        <dbReference type="ARBA" id="ARBA00022679"/>
    </source>
</evidence>
<dbReference type="Gene3D" id="2.30.30.280">
    <property type="entry name" value="Adenine nucleotide alpha hydrolases-like domains"/>
    <property type="match status" value="1"/>
</dbReference>
<organism evidence="9">
    <name type="scientific">marine metagenome</name>
    <dbReference type="NCBI Taxonomy" id="408172"/>
    <lineage>
        <taxon>unclassified sequences</taxon>
        <taxon>metagenomes</taxon>
        <taxon>ecological metagenomes</taxon>
    </lineage>
</organism>
<reference evidence="9" key="1">
    <citation type="submission" date="2018-05" db="EMBL/GenBank/DDBJ databases">
        <authorList>
            <person name="Lanie J.A."/>
            <person name="Ng W.-L."/>
            <person name="Kazmierczak K.M."/>
            <person name="Andrzejewski T.M."/>
            <person name="Davidsen T.M."/>
            <person name="Wayne K.J."/>
            <person name="Tettelin H."/>
            <person name="Glass J.I."/>
            <person name="Rusch D."/>
            <person name="Podicherti R."/>
            <person name="Tsui H.-C.T."/>
            <person name="Winkler M.E."/>
        </authorList>
    </citation>
    <scope>NUCLEOTIDE SEQUENCE</scope>
</reference>
<dbReference type="Gene3D" id="3.40.50.620">
    <property type="entry name" value="HUPs"/>
    <property type="match status" value="1"/>
</dbReference>
<proteinExistence type="predicted"/>
<evidence type="ECO:0000256" key="7">
    <source>
        <dbReference type="ARBA" id="ARBA00023157"/>
    </source>
</evidence>
<accession>A0A381YXI5</accession>
<evidence type="ECO:0000256" key="4">
    <source>
        <dbReference type="ARBA" id="ARBA00022741"/>
    </source>
</evidence>
<dbReference type="FunFam" id="2.30.30.280:FF:000001">
    <property type="entry name" value="tRNA-specific 2-thiouridylase MnmA"/>
    <property type="match status" value="1"/>
</dbReference>
<evidence type="ECO:0000256" key="1">
    <source>
        <dbReference type="ARBA" id="ARBA00022555"/>
    </source>
</evidence>
<dbReference type="CDD" id="cd01998">
    <property type="entry name" value="MnmA_TRMU-like"/>
    <property type="match status" value="1"/>
</dbReference>
<dbReference type="NCBIfam" id="TIGR00420">
    <property type="entry name" value="trmU"/>
    <property type="match status" value="1"/>
</dbReference>
<dbReference type="InterPro" id="IPR046884">
    <property type="entry name" value="MnmA-like_central"/>
</dbReference>
<dbReference type="PANTHER" id="PTHR11933:SF5">
    <property type="entry name" value="MITOCHONDRIAL TRNA-SPECIFIC 2-THIOURIDYLASE 1"/>
    <property type="match status" value="1"/>
</dbReference>
<dbReference type="InterPro" id="IPR014729">
    <property type="entry name" value="Rossmann-like_a/b/a_fold"/>
</dbReference>
<evidence type="ECO:0000256" key="3">
    <source>
        <dbReference type="ARBA" id="ARBA00022694"/>
    </source>
</evidence>
<dbReference type="EMBL" id="UINC01019221">
    <property type="protein sequence ID" value="SVA81283.1"/>
    <property type="molecule type" value="Genomic_DNA"/>
</dbReference>
<gene>
    <name evidence="9" type="ORF">METZ01_LOCUS134137</name>
</gene>
<dbReference type="GO" id="GO:0016783">
    <property type="term" value="F:sulfurtransferase activity"/>
    <property type="evidence" value="ECO:0007669"/>
    <property type="project" value="InterPro"/>
</dbReference>
<dbReference type="InterPro" id="IPR004506">
    <property type="entry name" value="MnmA-like"/>
</dbReference>
<dbReference type="GO" id="GO:0005524">
    <property type="term" value="F:ATP binding"/>
    <property type="evidence" value="ECO:0007669"/>
    <property type="project" value="UniProtKB-KW"/>
</dbReference>
<dbReference type="GO" id="GO:0000049">
    <property type="term" value="F:tRNA binding"/>
    <property type="evidence" value="ECO:0007669"/>
    <property type="project" value="UniProtKB-KW"/>
</dbReference>
<sequence length="267" mass="30481">MKNWDEDDDDQYCNAAEDLADAQQIAKKLGIKLHTVNFSHEYWEDVFEHFLSEHKKGRTPNPDVLCNQRIKFKAFLDYAKDLGANKIATGHYARIDKSNSQYFLKAAIDGNKDQSYFLHLLDQEQLSQSLFPLGELNKNEVRDIATKNNFVTANKKDSTGICFIGERPFSEFLTTYLPKEKGNIIDEKGQFIKHHQGLPFYTIGQRKGLEIGGGHGDSSEPWFVAEKRLDSNEIVVVQGDHPSLYHQTLIADSVHWIGNELNLPHQC</sequence>
<feature type="non-terminal residue" evidence="9">
    <location>
        <position position="267"/>
    </location>
</feature>
<evidence type="ECO:0000256" key="6">
    <source>
        <dbReference type="ARBA" id="ARBA00022884"/>
    </source>
</evidence>
<feature type="domain" description="tRNA-specific 2-thiouridylase MnmA-like central" evidence="8">
    <location>
        <begin position="171"/>
        <end position="238"/>
    </location>
</feature>
<dbReference type="Pfam" id="PF20259">
    <property type="entry name" value="tRNA_Me_trans_M"/>
    <property type="match status" value="1"/>
</dbReference>
<dbReference type="GO" id="GO:0002143">
    <property type="term" value="P:tRNA wobble position uridine thiolation"/>
    <property type="evidence" value="ECO:0007669"/>
    <property type="project" value="TreeGrafter"/>
</dbReference>
<keyword evidence="1" id="KW-0820">tRNA-binding</keyword>
<keyword evidence="3" id="KW-0819">tRNA processing</keyword>
<keyword evidence="4" id="KW-0547">Nucleotide-binding</keyword>
<protein>
    <recommendedName>
        <fullName evidence="8">tRNA-specific 2-thiouridylase MnmA-like central domain-containing protein</fullName>
    </recommendedName>
</protein>
<feature type="non-terminal residue" evidence="9">
    <location>
        <position position="1"/>
    </location>
</feature>
<evidence type="ECO:0000313" key="9">
    <source>
        <dbReference type="EMBL" id="SVA81283.1"/>
    </source>
</evidence>
<dbReference type="SUPFAM" id="SSF52402">
    <property type="entry name" value="Adenine nucleotide alpha hydrolases-like"/>
    <property type="match status" value="1"/>
</dbReference>
<dbReference type="NCBIfam" id="NF001138">
    <property type="entry name" value="PRK00143.1"/>
    <property type="match status" value="1"/>
</dbReference>
<keyword evidence="7" id="KW-1015">Disulfide bond</keyword>
<dbReference type="PANTHER" id="PTHR11933">
    <property type="entry name" value="TRNA 5-METHYLAMINOMETHYL-2-THIOURIDYLATE -METHYLTRANSFERASE"/>
    <property type="match status" value="1"/>
</dbReference>
<evidence type="ECO:0000256" key="5">
    <source>
        <dbReference type="ARBA" id="ARBA00022840"/>
    </source>
</evidence>
<evidence type="ECO:0000259" key="8">
    <source>
        <dbReference type="Pfam" id="PF20259"/>
    </source>
</evidence>
<dbReference type="Pfam" id="PF03054">
    <property type="entry name" value="tRNA_Me_trans"/>
    <property type="match status" value="1"/>
</dbReference>
<dbReference type="InterPro" id="IPR023382">
    <property type="entry name" value="MnmA-like_central_sf"/>
</dbReference>
<keyword evidence="2" id="KW-0808">Transferase</keyword>
<keyword evidence="5" id="KW-0067">ATP-binding</keyword>
<dbReference type="AlphaFoldDB" id="A0A381YXI5"/>
<keyword evidence="6" id="KW-0694">RNA-binding</keyword>
<name>A0A381YXI5_9ZZZZ</name>